<dbReference type="Pfam" id="PF00326">
    <property type="entry name" value="Peptidase_S9"/>
    <property type="match status" value="1"/>
</dbReference>
<dbReference type="GO" id="GO:0006508">
    <property type="term" value="P:proteolysis"/>
    <property type="evidence" value="ECO:0007669"/>
    <property type="project" value="InterPro"/>
</dbReference>
<dbReference type="InterPro" id="IPR011659">
    <property type="entry name" value="WD40"/>
</dbReference>
<dbReference type="InterPro" id="IPR011042">
    <property type="entry name" value="6-blade_b-propeller_TolB-like"/>
</dbReference>
<dbReference type="Gene3D" id="3.40.50.1820">
    <property type="entry name" value="alpha/beta hydrolase"/>
    <property type="match status" value="1"/>
</dbReference>
<evidence type="ECO:0000313" key="6">
    <source>
        <dbReference type="EMBL" id="WPH02080.1"/>
    </source>
</evidence>
<keyword evidence="3" id="KW-0645">Protease</keyword>
<dbReference type="Gene3D" id="2.120.10.30">
    <property type="entry name" value="TolB, C-terminal domain"/>
    <property type="match status" value="1"/>
</dbReference>
<dbReference type="InterPro" id="IPR029058">
    <property type="entry name" value="AB_hydrolase_fold"/>
</dbReference>
<dbReference type="EMBL" id="CP138586">
    <property type="protein sequence ID" value="WPH02080.1"/>
    <property type="molecule type" value="Genomic_DNA"/>
</dbReference>
<keyword evidence="7" id="KW-1185">Reference proteome</keyword>
<dbReference type="PANTHER" id="PTHR42776">
    <property type="entry name" value="SERINE PEPTIDASE S9 FAMILY MEMBER"/>
    <property type="match status" value="1"/>
</dbReference>
<name>A0AAQ3M681_9PEZI</name>
<dbReference type="GO" id="GO:0004252">
    <property type="term" value="F:serine-type endopeptidase activity"/>
    <property type="evidence" value="ECO:0007669"/>
    <property type="project" value="TreeGrafter"/>
</dbReference>
<evidence type="ECO:0000256" key="3">
    <source>
        <dbReference type="ARBA" id="ARBA00022825"/>
    </source>
</evidence>
<organism evidence="6 7">
    <name type="scientific">Acrodontium crateriforme</name>
    <dbReference type="NCBI Taxonomy" id="150365"/>
    <lineage>
        <taxon>Eukaryota</taxon>
        <taxon>Fungi</taxon>
        <taxon>Dikarya</taxon>
        <taxon>Ascomycota</taxon>
        <taxon>Pezizomycotina</taxon>
        <taxon>Dothideomycetes</taxon>
        <taxon>Dothideomycetidae</taxon>
        <taxon>Mycosphaerellales</taxon>
        <taxon>Teratosphaeriaceae</taxon>
        <taxon>Acrodontium</taxon>
    </lineage>
</organism>
<feature type="domain" description="Peptidase S9 prolyl oligopeptidase catalytic" evidence="5">
    <location>
        <begin position="452"/>
        <end position="672"/>
    </location>
</feature>
<dbReference type="InterPro" id="IPR001375">
    <property type="entry name" value="Peptidase_S9_cat"/>
</dbReference>
<dbReference type="SUPFAM" id="SSF82171">
    <property type="entry name" value="DPP6 N-terminal domain-like"/>
    <property type="match status" value="1"/>
</dbReference>
<reference evidence="6 7" key="1">
    <citation type="submission" date="2023-11" db="EMBL/GenBank/DDBJ databases">
        <title>An acidophilic fungus is an integral part of prey digestion in a carnivorous sundew plant.</title>
        <authorList>
            <person name="Tsai I.J."/>
        </authorList>
    </citation>
    <scope>NUCLEOTIDE SEQUENCE [LARGE SCALE GENOMIC DNA]</scope>
    <source>
        <strain evidence="6">169a</strain>
    </source>
</reference>
<evidence type="ECO:0000256" key="1">
    <source>
        <dbReference type="ARBA" id="ARBA00010040"/>
    </source>
</evidence>
<evidence type="ECO:0000259" key="5">
    <source>
        <dbReference type="Pfam" id="PF00326"/>
    </source>
</evidence>
<dbReference type="PANTHER" id="PTHR42776:SF27">
    <property type="entry name" value="DIPEPTIDYL PEPTIDASE FAMILY MEMBER 6"/>
    <property type="match status" value="1"/>
</dbReference>
<dbReference type="AlphaFoldDB" id="A0AAQ3M681"/>
<dbReference type="SUPFAM" id="SSF53474">
    <property type="entry name" value="alpha/beta-Hydrolases"/>
    <property type="match status" value="1"/>
</dbReference>
<keyword evidence="3" id="KW-0720">Serine protease</keyword>
<evidence type="ECO:0000313" key="7">
    <source>
        <dbReference type="Proteomes" id="UP001303373"/>
    </source>
</evidence>
<dbReference type="Proteomes" id="UP001303373">
    <property type="component" value="Chromosome 7"/>
</dbReference>
<comment type="similarity">
    <text evidence="1">Belongs to the peptidase S9C family.</text>
</comment>
<gene>
    <name evidence="6" type="ORF">R9X50_00493500</name>
</gene>
<keyword evidence="2" id="KW-0378">Hydrolase</keyword>
<protein>
    <recommendedName>
        <fullName evidence="4">Dipeptidyl-peptidase V</fullName>
    </recommendedName>
</protein>
<evidence type="ECO:0000256" key="2">
    <source>
        <dbReference type="ARBA" id="ARBA00022801"/>
    </source>
</evidence>
<accession>A0AAQ3M681</accession>
<evidence type="ECO:0000256" key="4">
    <source>
        <dbReference type="ARBA" id="ARBA00032829"/>
    </source>
</evidence>
<dbReference type="Pfam" id="PF07676">
    <property type="entry name" value="PD40"/>
    <property type="match status" value="2"/>
</dbReference>
<sequence length="675" mass="73124">MASSEITIESLLSLQIPSDLSLSPSGKQVLYSTTVGVFPHQNANGQTISRLWLAETHTKHSARAITNGKWNDVLPCWRPDGKAVAFVSDRGELGKTNAVYLLALEKNEGEASVEALTDETREKGITSLAWSPDGKSLAFLVADEKTEERKKRDEEKDDVVVYGAEWEYARLRILNVTTMEVHTPITRNAHVVAFAWSPNGSHIAFAEVASPDIEESFISGTTFSVIEIGSDGKAGNVEGICSFPNDIHPKTSLKWTGSQLLFVGPVAAGESSVSANRFYSISMDGEASTRSYQPHSAGENDCAWSIQTPNSVDAVVEVQSGVETHLRMLEGGRKLLSVKQQILSWSAALAENGSDEVTLAIAVGDPNSPTEVYTTTSSKGELIAVSNHGAAFTDIKFGECTFLSCPSTDNEVELDSLFITPSTAKPHTPLPTIVLIHGGPYWRAALSFEVYHFMWGPLLLSKGYGILLPNYRGRSGRGEKFAAYGKKSGGKDYEDVVATTNNAVEKGVADPDRLLVAGWSQGGFLSFLAAVRNGTHAFPWRFRAAIPGAGVSCQDTMCLTSDIGAVESQLCNGAPWDRAETCPARIGSAIAGLRLRKNLALIPPMLILHGEKDERVPLEQAVGMRRAMRAAGLRDKVEMVTYPREPHTIHEWKHLVDLGKRMVAFVEKHIGSGSV</sequence>
<proteinExistence type="inferred from homology"/>